<feature type="compositionally biased region" description="Polar residues" evidence="5">
    <location>
        <begin position="194"/>
        <end position="205"/>
    </location>
</feature>
<name>A0A9P9BU59_9PEZI</name>
<dbReference type="Proteomes" id="UP000756346">
    <property type="component" value="Unassembled WGS sequence"/>
</dbReference>
<feature type="region of interest" description="Disordered" evidence="5">
    <location>
        <begin position="1"/>
        <end position="57"/>
    </location>
</feature>
<feature type="transmembrane region" description="Helical" evidence="4">
    <location>
        <begin position="64"/>
        <end position="83"/>
    </location>
</feature>
<accession>A0A9P9BU59</accession>
<evidence type="ECO:0000256" key="1">
    <source>
        <dbReference type="ARBA" id="ARBA00022692"/>
    </source>
</evidence>
<comment type="similarity">
    <text evidence="4">Belongs to the AIM11 family.</text>
</comment>
<reference evidence="6" key="1">
    <citation type="journal article" date="2021" name="Nat. Commun.">
        <title>Genetic determinants of endophytism in the Arabidopsis root mycobiome.</title>
        <authorList>
            <person name="Mesny F."/>
            <person name="Miyauchi S."/>
            <person name="Thiergart T."/>
            <person name="Pickel B."/>
            <person name="Atanasova L."/>
            <person name="Karlsson M."/>
            <person name="Huettel B."/>
            <person name="Barry K.W."/>
            <person name="Haridas S."/>
            <person name="Chen C."/>
            <person name="Bauer D."/>
            <person name="Andreopoulos W."/>
            <person name="Pangilinan J."/>
            <person name="LaButti K."/>
            <person name="Riley R."/>
            <person name="Lipzen A."/>
            <person name="Clum A."/>
            <person name="Drula E."/>
            <person name="Henrissat B."/>
            <person name="Kohler A."/>
            <person name="Grigoriev I.V."/>
            <person name="Martin F.M."/>
            <person name="Hacquard S."/>
        </authorList>
    </citation>
    <scope>NUCLEOTIDE SEQUENCE</scope>
    <source>
        <strain evidence="6">MPI-CAGE-CH-0230</strain>
    </source>
</reference>
<comment type="caution">
    <text evidence="6">The sequence shown here is derived from an EMBL/GenBank/DDBJ whole genome shotgun (WGS) entry which is preliminary data.</text>
</comment>
<proteinExistence type="inferred from homology"/>
<dbReference type="PANTHER" id="PTHR39136:SF1">
    <property type="entry name" value="ALTERED INHERITANCE OF MITOCHONDRIA PROTEIN 11"/>
    <property type="match status" value="1"/>
</dbReference>
<dbReference type="PANTHER" id="PTHR39136">
    <property type="entry name" value="ALTERED INHERITANCE OF MITOCHONDRIA PROTEIN 11"/>
    <property type="match status" value="1"/>
</dbReference>
<dbReference type="InterPro" id="IPR038814">
    <property type="entry name" value="AIM11"/>
</dbReference>
<evidence type="ECO:0000256" key="5">
    <source>
        <dbReference type="SAM" id="MobiDB-lite"/>
    </source>
</evidence>
<evidence type="ECO:0000256" key="3">
    <source>
        <dbReference type="ARBA" id="ARBA00023136"/>
    </source>
</evidence>
<dbReference type="AlphaFoldDB" id="A0A9P9BU59"/>
<evidence type="ECO:0000313" key="7">
    <source>
        <dbReference type="Proteomes" id="UP000756346"/>
    </source>
</evidence>
<feature type="region of interest" description="Disordered" evidence="5">
    <location>
        <begin position="186"/>
        <end position="205"/>
    </location>
</feature>
<keyword evidence="7" id="KW-1185">Reference proteome</keyword>
<protein>
    <recommendedName>
        <fullName evidence="4">Altered inheritance of mitochondria protein 11</fullName>
    </recommendedName>
</protein>
<dbReference type="GO" id="GO:0016020">
    <property type="term" value="C:membrane"/>
    <property type="evidence" value="ECO:0007669"/>
    <property type="project" value="UniProtKB-SubCell"/>
</dbReference>
<keyword evidence="3 4" id="KW-0472">Membrane</keyword>
<evidence type="ECO:0000256" key="2">
    <source>
        <dbReference type="ARBA" id="ARBA00022989"/>
    </source>
</evidence>
<dbReference type="EMBL" id="JAGTJQ010000002">
    <property type="protein sequence ID" value="KAH7037124.1"/>
    <property type="molecule type" value="Genomic_DNA"/>
</dbReference>
<feature type="compositionally biased region" description="Low complexity" evidence="5">
    <location>
        <begin position="19"/>
        <end position="28"/>
    </location>
</feature>
<evidence type="ECO:0000313" key="6">
    <source>
        <dbReference type="EMBL" id="KAH7037124.1"/>
    </source>
</evidence>
<dbReference type="GO" id="GO:0005739">
    <property type="term" value="C:mitochondrion"/>
    <property type="evidence" value="ECO:0007669"/>
    <property type="project" value="TreeGrafter"/>
</dbReference>
<keyword evidence="1 4" id="KW-0812">Transmembrane</keyword>
<gene>
    <name evidence="4" type="primary">AIM11</name>
    <name evidence="6" type="ORF">B0I36DRAFT_358870</name>
</gene>
<keyword evidence="2 4" id="KW-1133">Transmembrane helix</keyword>
<organism evidence="6 7">
    <name type="scientific">Microdochium trichocladiopsis</name>
    <dbReference type="NCBI Taxonomy" id="1682393"/>
    <lineage>
        <taxon>Eukaryota</taxon>
        <taxon>Fungi</taxon>
        <taxon>Dikarya</taxon>
        <taxon>Ascomycota</taxon>
        <taxon>Pezizomycotina</taxon>
        <taxon>Sordariomycetes</taxon>
        <taxon>Xylariomycetidae</taxon>
        <taxon>Xylariales</taxon>
        <taxon>Microdochiaceae</taxon>
        <taxon>Microdochium</taxon>
    </lineage>
</organism>
<evidence type="ECO:0000256" key="4">
    <source>
        <dbReference type="RuleBase" id="RU367098"/>
    </source>
</evidence>
<sequence length="205" mass="22203">MWSFGTTMTMADDKPPGNGPSAAPSAQATPVPTQQPSPRTDKPENTVAQLPPRTKSPFFSQRSLSQLGLFAAGASFLALSTLITRRAVSRKLRITRPHFYTQSNRPVDKVDSDGSLIAVEALGLATLNVVGFGIMLTGGIAWGFDISGIDDLRSMARRQFGPAGGRTDEEAEREVEEWVAKVLLRKDQKEQESNKTGPSTENKSQ</sequence>
<comment type="subcellular location">
    <subcellularLocation>
        <location evidence="4">Membrane</location>
        <topology evidence="4">Multi-pass membrane protein</topology>
    </subcellularLocation>
</comment>
<dbReference type="OrthoDB" id="3558022at2759"/>